<sequence length="32" mass="3649">MVIFFGYFLMVGKGNKLKSMVYVGNIVAFVKF</sequence>
<organism evidence="1 2">
    <name type="scientific">Parabacteroides distasonis CL09T03C24</name>
    <dbReference type="NCBI Taxonomy" id="999417"/>
    <lineage>
        <taxon>Bacteria</taxon>
        <taxon>Pseudomonadati</taxon>
        <taxon>Bacteroidota</taxon>
        <taxon>Bacteroidia</taxon>
        <taxon>Bacteroidales</taxon>
        <taxon>Tannerellaceae</taxon>
        <taxon>Parabacteroides</taxon>
    </lineage>
</organism>
<protein>
    <submittedName>
        <fullName evidence="1">Uncharacterized protein</fullName>
    </submittedName>
</protein>
<dbReference type="AlphaFoldDB" id="A0AAD2YIC7"/>
<comment type="caution">
    <text evidence="1">The sequence shown here is derived from an EMBL/GenBank/DDBJ whole genome shotgun (WGS) entry which is preliminary data.</text>
</comment>
<dbReference type="Proteomes" id="UP000006262">
    <property type="component" value="Unassembled WGS sequence"/>
</dbReference>
<dbReference type="EMBL" id="AGZN01000024">
    <property type="protein sequence ID" value="EKN25702.1"/>
    <property type="molecule type" value="Genomic_DNA"/>
</dbReference>
<proteinExistence type="predicted"/>
<evidence type="ECO:0000313" key="1">
    <source>
        <dbReference type="EMBL" id="EKN25702.1"/>
    </source>
</evidence>
<evidence type="ECO:0000313" key="2">
    <source>
        <dbReference type="Proteomes" id="UP000006262"/>
    </source>
</evidence>
<gene>
    <name evidence="1" type="ORF">HMPREF1059_02403</name>
</gene>
<name>A0AAD2YIC7_PARDI</name>
<accession>A0AAD2YIC7</accession>
<reference evidence="1 2" key="1">
    <citation type="submission" date="2012-02" db="EMBL/GenBank/DDBJ databases">
        <title>The Genome Sequence of Parabacteroides distasonis CL09T03C24.</title>
        <authorList>
            <consortium name="The Broad Institute Genome Sequencing Platform"/>
            <person name="Earl A."/>
            <person name="Ward D."/>
            <person name="Feldgarden M."/>
            <person name="Gevers D."/>
            <person name="Zitomersky N.L."/>
            <person name="Coyne M.J."/>
            <person name="Comstock L.E."/>
            <person name="Young S.K."/>
            <person name="Zeng Q."/>
            <person name="Gargeya S."/>
            <person name="Fitzgerald M."/>
            <person name="Haas B."/>
            <person name="Abouelleil A."/>
            <person name="Alvarado L."/>
            <person name="Arachchi H.M."/>
            <person name="Berlin A."/>
            <person name="Chapman S.B."/>
            <person name="Gearin G."/>
            <person name="Goldberg J."/>
            <person name="Griggs A."/>
            <person name="Gujja S."/>
            <person name="Hansen M."/>
            <person name="Heiman D."/>
            <person name="Howarth C."/>
            <person name="Larimer J."/>
            <person name="Lui A."/>
            <person name="MacDonald P.J.P."/>
            <person name="McCowen C."/>
            <person name="Montmayeur A."/>
            <person name="Murphy C."/>
            <person name="Neiman D."/>
            <person name="Pearson M."/>
            <person name="Priest M."/>
            <person name="Roberts A."/>
            <person name="Saif S."/>
            <person name="Shea T."/>
            <person name="Sisk P."/>
            <person name="Stolte C."/>
            <person name="Sykes S."/>
            <person name="Wortman J."/>
            <person name="Nusbaum C."/>
            <person name="Birren B."/>
        </authorList>
    </citation>
    <scope>NUCLEOTIDE SEQUENCE [LARGE SCALE GENOMIC DNA]</scope>
    <source>
        <strain evidence="1 2">CL09T03C24</strain>
    </source>
</reference>